<dbReference type="NCBIfam" id="TIGR00525">
    <property type="entry name" value="folB"/>
    <property type="match status" value="1"/>
</dbReference>
<dbReference type="SMART" id="SM00905">
    <property type="entry name" value="FolB"/>
    <property type="match status" value="1"/>
</dbReference>
<dbReference type="Pfam" id="PF02152">
    <property type="entry name" value="FolB"/>
    <property type="match status" value="1"/>
</dbReference>
<dbReference type="RefSeq" id="WP_208831692.1">
    <property type="nucleotide sequence ID" value="NZ_CP072110.1"/>
</dbReference>
<dbReference type="FunFam" id="3.30.1130.10:FF:000002">
    <property type="entry name" value="7,8-dihydroneopterin aldolase"/>
    <property type="match status" value="1"/>
</dbReference>
<dbReference type="InterPro" id="IPR006157">
    <property type="entry name" value="FolB_dom"/>
</dbReference>
<keyword evidence="11" id="KW-1185">Reference proteome</keyword>
<dbReference type="InterPro" id="IPR006156">
    <property type="entry name" value="Dihydroneopterin_aldolase"/>
</dbReference>
<feature type="domain" description="Dihydroneopterin aldolase/epimerase" evidence="9">
    <location>
        <begin position="6"/>
        <end position="116"/>
    </location>
</feature>
<comment type="similarity">
    <text evidence="4 8">Belongs to the DHNA family.</text>
</comment>
<dbReference type="GO" id="GO:0046656">
    <property type="term" value="P:folic acid biosynthetic process"/>
    <property type="evidence" value="ECO:0007669"/>
    <property type="project" value="UniProtKB-UniRule"/>
</dbReference>
<evidence type="ECO:0000256" key="1">
    <source>
        <dbReference type="ARBA" id="ARBA00000693"/>
    </source>
</evidence>
<evidence type="ECO:0000256" key="3">
    <source>
        <dbReference type="ARBA" id="ARBA00005013"/>
    </source>
</evidence>
<evidence type="ECO:0000256" key="5">
    <source>
        <dbReference type="ARBA" id="ARBA00022909"/>
    </source>
</evidence>
<dbReference type="Proteomes" id="UP000682739">
    <property type="component" value="Chromosome"/>
</dbReference>
<organism evidence="10 11">
    <name type="scientific">Psychrosphaera ytuae</name>
    <dbReference type="NCBI Taxonomy" id="2820710"/>
    <lineage>
        <taxon>Bacteria</taxon>
        <taxon>Pseudomonadati</taxon>
        <taxon>Pseudomonadota</taxon>
        <taxon>Gammaproteobacteria</taxon>
        <taxon>Alteromonadales</taxon>
        <taxon>Pseudoalteromonadaceae</taxon>
        <taxon>Psychrosphaera</taxon>
    </lineage>
</organism>
<proteinExistence type="inferred from homology"/>
<keyword evidence="5 8" id="KW-0289">Folate biosynthesis</keyword>
<dbReference type="GO" id="GO:0016853">
    <property type="term" value="F:isomerase activity"/>
    <property type="evidence" value="ECO:0007669"/>
    <property type="project" value="UniProtKB-KW"/>
</dbReference>
<dbReference type="GO" id="GO:0046654">
    <property type="term" value="P:tetrahydrofolate biosynthetic process"/>
    <property type="evidence" value="ECO:0007669"/>
    <property type="project" value="UniProtKB-UniRule"/>
</dbReference>
<protein>
    <recommendedName>
        <fullName evidence="8">7,8-dihydroneopterin aldolase</fullName>
        <ecNumber evidence="8">4.1.2.25</ecNumber>
    </recommendedName>
</protein>
<reference evidence="10" key="1">
    <citation type="submission" date="2021-03" db="EMBL/GenBank/DDBJ databases">
        <title>Description of Psychrosphaera ytuae sp. nov. isolated from deep sea sediment of South China Sea.</title>
        <authorList>
            <person name="Zhang J."/>
            <person name="Xu X.-D."/>
        </authorList>
    </citation>
    <scope>NUCLEOTIDE SEQUENCE</scope>
    <source>
        <strain evidence="10">MTZ26</strain>
    </source>
</reference>
<dbReference type="SUPFAM" id="SSF55620">
    <property type="entry name" value="Tetrahydrobiopterin biosynthesis enzymes-like"/>
    <property type="match status" value="1"/>
</dbReference>
<evidence type="ECO:0000313" key="11">
    <source>
        <dbReference type="Proteomes" id="UP000682739"/>
    </source>
</evidence>
<sequence length="122" mass="13536">MTQDIVFIEALKVDTVIGVYEWEKSIQQTLQFDVEMRTDVRAAAAIDDLSKTVDYAVVSEDIVTLAKENQAELIETVAEKVAERILTTYAVASVKITLRKLGAVASTQSVGVIIERDKNEFL</sequence>
<comment type="pathway">
    <text evidence="3 8">Cofactor biosynthesis; tetrahydrofolate biosynthesis; 2-amino-4-hydroxy-6-hydroxymethyl-7,8-dihydropteridine diphosphate from 7,8-dihydroneopterin triphosphate: step 3/4.</text>
</comment>
<keyword evidence="7 8" id="KW-0456">Lyase</keyword>
<accession>A0A975DAM5</accession>
<dbReference type="InterPro" id="IPR043133">
    <property type="entry name" value="GTP-CH-I_C/QueF"/>
</dbReference>
<dbReference type="AlphaFoldDB" id="A0A975DAM5"/>
<evidence type="ECO:0000256" key="8">
    <source>
        <dbReference type="RuleBase" id="RU362079"/>
    </source>
</evidence>
<dbReference type="GO" id="GO:0004150">
    <property type="term" value="F:dihydroneopterin aldolase activity"/>
    <property type="evidence" value="ECO:0007669"/>
    <property type="project" value="UniProtKB-UniRule"/>
</dbReference>
<keyword evidence="6" id="KW-0413">Isomerase</keyword>
<evidence type="ECO:0000256" key="4">
    <source>
        <dbReference type="ARBA" id="ARBA00005708"/>
    </source>
</evidence>
<dbReference type="KEGG" id="psym:J1N51_13060"/>
<dbReference type="GO" id="GO:0005737">
    <property type="term" value="C:cytoplasm"/>
    <property type="evidence" value="ECO:0007669"/>
    <property type="project" value="TreeGrafter"/>
</dbReference>
<gene>
    <name evidence="10" type="primary">folB</name>
    <name evidence="10" type="ORF">J1N51_13060</name>
</gene>
<dbReference type="NCBIfam" id="TIGR00526">
    <property type="entry name" value="folB_dom"/>
    <property type="match status" value="1"/>
</dbReference>
<evidence type="ECO:0000259" key="9">
    <source>
        <dbReference type="SMART" id="SM00905"/>
    </source>
</evidence>
<evidence type="ECO:0000256" key="6">
    <source>
        <dbReference type="ARBA" id="ARBA00023235"/>
    </source>
</evidence>
<comment type="catalytic activity">
    <reaction evidence="1">
        <text>7,8-dihydroneopterin = 7,8-dihydromonapterin</text>
        <dbReference type="Rhea" id="RHEA:45328"/>
        <dbReference type="ChEBI" id="CHEBI:17001"/>
        <dbReference type="ChEBI" id="CHEBI:71175"/>
        <dbReference type="EC" id="5.1.99.8"/>
    </reaction>
</comment>
<name>A0A975DAM5_9GAMM</name>
<evidence type="ECO:0000256" key="7">
    <source>
        <dbReference type="ARBA" id="ARBA00023239"/>
    </source>
</evidence>
<dbReference type="EC" id="4.1.2.25" evidence="8"/>
<dbReference type="PANTHER" id="PTHR42844">
    <property type="entry name" value="DIHYDRONEOPTERIN ALDOLASE 1-RELATED"/>
    <property type="match status" value="1"/>
</dbReference>
<comment type="function">
    <text evidence="8">Catalyzes the conversion of 7,8-dihydroneopterin to 6-hydroxymethyl-7,8-dihydropterin.</text>
</comment>
<comment type="catalytic activity">
    <reaction evidence="2 8">
        <text>7,8-dihydroneopterin = 6-hydroxymethyl-7,8-dihydropterin + glycolaldehyde</text>
        <dbReference type="Rhea" id="RHEA:10540"/>
        <dbReference type="ChEBI" id="CHEBI:17001"/>
        <dbReference type="ChEBI" id="CHEBI:17071"/>
        <dbReference type="ChEBI" id="CHEBI:44841"/>
        <dbReference type="EC" id="4.1.2.25"/>
    </reaction>
</comment>
<dbReference type="Gene3D" id="3.30.1130.10">
    <property type="match status" value="1"/>
</dbReference>
<evidence type="ECO:0000256" key="2">
    <source>
        <dbReference type="ARBA" id="ARBA00001353"/>
    </source>
</evidence>
<evidence type="ECO:0000313" key="10">
    <source>
        <dbReference type="EMBL" id="QTH63637.1"/>
    </source>
</evidence>
<dbReference type="PANTHER" id="PTHR42844:SF1">
    <property type="entry name" value="DIHYDRONEOPTERIN ALDOLASE 1-RELATED"/>
    <property type="match status" value="1"/>
</dbReference>
<dbReference type="EMBL" id="CP072110">
    <property type="protein sequence ID" value="QTH63637.1"/>
    <property type="molecule type" value="Genomic_DNA"/>
</dbReference>